<reference evidence="2" key="1">
    <citation type="submission" date="2020-06" db="EMBL/GenBank/DDBJ databases">
        <title>WGS assembly of Ceratodon purpureus strain R40.</title>
        <authorList>
            <person name="Carey S.B."/>
            <person name="Jenkins J."/>
            <person name="Shu S."/>
            <person name="Lovell J.T."/>
            <person name="Sreedasyam A."/>
            <person name="Maumus F."/>
            <person name="Tiley G.P."/>
            <person name="Fernandez-Pozo N."/>
            <person name="Barry K."/>
            <person name="Chen C."/>
            <person name="Wang M."/>
            <person name="Lipzen A."/>
            <person name="Daum C."/>
            <person name="Saski C.A."/>
            <person name="Payton A.C."/>
            <person name="Mcbreen J.C."/>
            <person name="Conrad R.E."/>
            <person name="Kollar L.M."/>
            <person name="Olsson S."/>
            <person name="Huttunen S."/>
            <person name="Landis J.B."/>
            <person name="Wickett N.J."/>
            <person name="Johnson M.G."/>
            <person name="Rensing S.A."/>
            <person name="Grimwood J."/>
            <person name="Schmutz J."/>
            <person name="Mcdaniel S.F."/>
        </authorList>
    </citation>
    <scope>NUCLEOTIDE SEQUENCE</scope>
    <source>
        <strain evidence="2">R40</strain>
    </source>
</reference>
<proteinExistence type="predicted"/>
<evidence type="ECO:0000313" key="3">
    <source>
        <dbReference type="Proteomes" id="UP000822688"/>
    </source>
</evidence>
<gene>
    <name evidence="2" type="ORF">KC19_2G141900</name>
</gene>
<name>A0A8T0IXL7_CERPU</name>
<organism evidence="2 3">
    <name type="scientific">Ceratodon purpureus</name>
    <name type="common">Fire moss</name>
    <name type="synonym">Dicranum purpureum</name>
    <dbReference type="NCBI Taxonomy" id="3225"/>
    <lineage>
        <taxon>Eukaryota</taxon>
        <taxon>Viridiplantae</taxon>
        <taxon>Streptophyta</taxon>
        <taxon>Embryophyta</taxon>
        <taxon>Bryophyta</taxon>
        <taxon>Bryophytina</taxon>
        <taxon>Bryopsida</taxon>
        <taxon>Dicranidae</taxon>
        <taxon>Pseudoditrichales</taxon>
        <taxon>Ditrichaceae</taxon>
        <taxon>Ceratodon</taxon>
    </lineage>
</organism>
<sequence length="67" mass="8092">MQNCFLSVCIEFLHLILAWIVDCCKLLYELVTNWKGVRCNRYEFTPIHRELLVGLGQFFFFLTVLWF</sequence>
<comment type="caution">
    <text evidence="2">The sequence shown here is derived from an EMBL/GenBank/DDBJ whole genome shotgun (WGS) entry which is preliminary data.</text>
</comment>
<evidence type="ECO:0000256" key="1">
    <source>
        <dbReference type="SAM" id="SignalP"/>
    </source>
</evidence>
<evidence type="ECO:0000313" key="2">
    <source>
        <dbReference type="EMBL" id="KAG0587123.1"/>
    </source>
</evidence>
<protein>
    <submittedName>
        <fullName evidence="2">Uncharacterized protein</fullName>
    </submittedName>
</protein>
<feature type="chain" id="PRO_5035806795" evidence="1">
    <location>
        <begin position="19"/>
        <end position="67"/>
    </location>
</feature>
<keyword evidence="3" id="KW-1185">Reference proteome</keyword>
<keyword evidence="1" id="KW-0732">Signal</keyword>
<dbReference type="Proteomes" id="UP000822688">
    <property type="component" value="Chromosome 2"/>
</dbReference>
<dbReference type="AlphaFoldDB" id="A0A8T0IXL7"/>
<feature type="signal peptide" evidence="1">
    <location>
        <begin position="1"/>
        <end position="18"/>
    </location>
</feature>
<accession>A0A8T0IXL7</accession>
<dbReference type="EMBL" id="CM026422">
    <property type="protein sequence ID" value="KAG0587123.1"/>
    <property type="molecule type" value="Genomic_DNA"/>
</dbReference>